<dbReference type="SUPFAM" id="SSF56112">
    <property type="entry name" value="Protein kinase-like (PK-like)"/>
    <property type="match status" value="1"/>
</dbReference>
<comment type="caution">
    <text evidence="2">The sequence shown here is derived from an EMBL/GenBank/DDBJ whole genome shotgun (WGS) entry which is preliminary data.</text>
</comment>
<dbReference type="GO" id="GO:0016740">
    <property type="term" value="F:transferase activity"/>
    <property type="evidence" value="ECO:0007669"/>
    <property type="project" value="UniProtKB-KW"/>
</dbReference>
<proteinExistence type="predicted"/>
<evidence type="ECO:0000313" key="2">
    <source>
        <dbReference type="EMBL" id="TQL51551.1"/>
    </source>
</evidence>
<dbReference type="InterPro" id="IPR011009">
    <property type="entry name" value="Kinase-like_dom_sf"/>
</dbReference>
<keyword evidence="2" id="KW-0808">Transferase</keyword>
<keyword evidence="3" id="KW-1185">Reference proteome</keyword>
<evidence type="ECO:0000259" key="1">
    <source>
        <dbReference type="Pfam" id="PF01636"/>
    </source>
</evidence>
<dbReference type="AlphaFoldDB" id="A0A542YU15"/>
<organism evidence="2 3">
    <name type="scientific">Ornithinicoccus hortensis</name>
    <dbReference type="NCBI Taxonomy" id="82346"/>
    <lineage>
        <taxon>Bacteria</taxon>
        <taxon>Bacillati</taxon>
        <taxon>Actinomycetota</taxon>
        <taxon>Actinomycetes</taxon>
        <taxon>Micrococcales</taxon>
        <taxon>Intrasporangiaceae</taxon>
        <taxon>Ornithinicoccus</taxon>
    </lineage>
</organism>
<protein>
    <submittedName>
        <fullName evidence="2">Phosphotransferase family enzyme</fullName>
    </submittedName>
</protein>
<dbReference type="InterPro" id="IPR002575">
    <property type="entry name" value="Aminoglycoside_PTrfase"/>
</dbReference>
<feature type="domain" description="Aminoglycoside phosphotransferase" evidence="1">
    <location>
        <begin position="105"/>
        <end position="279"/>
    </location>
</feature>
<name>A0A542YU15_9MICO</name>
<accession>A0A542YU15</accession>
<reference evidence="2 3" key="1">
    <citation type="submission" date="2019-06" db="EMBL/GenBank/DDBJ databases">
        <title>Sequencing the genomes of 1000 actinobacteria strains.</title>
        <authorList>
            <person name="Klenk H.-P."/>
        </authorList>
    </citation>
    <scope>NUCLEOTIDE SEQUENCE [LARGE SCALE GENOMIC DNA]</scope>
    <source>
        <strain evidence="2 3">DSM 12335</strain>
    </source>
</reference>
<dbReference type="EMBL" id="VFOP01000001">
    <property type="protein sequence ID" value="TQL51551.1"/>
    <property type="molecule type" value="Genomic_DNA"/>
</dbReference>
<gene>
    <name evidence="2" type="ORF">FB467_2698</name>
</gene>
<dbReference type="Pfam" id="PF01636">
    <property type="entry name" value="APH"/>
    <property type="match status" value="1"/>
</dbReference>
<sequence>MIRTGFPHPATCSGVENPAVRICCADGRMLPRWGMPDATLTPEELAARTRLATEAAFTAATDLGLKVEDTRVLHDVFSVVVHLDPSPVVARIPVVLPPGTTPEDVTLRQQREIDIADWLARENVPVVRPSPLVPPEPVREDDFSMTFWELADVSPDHSPYAGADYAVCAALHAALGAYPGVLPFLGPFNDSLPAMIEALEGCHLLSDDDLDRVHAEYRALRPVLSGVRAFQDRFPEADVQPIQGDAPSHNVIRTTSGLKFSDFEDACLGPIEWDLAGHGPEAVAAYDAAAGPLGLRTVDPDLQRIMDGARSLQMVGALSLVPQLPMLAEGLAPMLEEWRREPSPVL</sequence>
<evidence type="ECO:0000313" key="3">
    <source>
        <dbReference type="Proteomes" id="UP000319516"/>
    </source>
</evidence>
<dbReference type="Proteomes" id="UP000319516">
    <property type="component" value="Unassembled WGS sequence"/>
</dbReference>